<evidence type="ECO:0000259" key="1">
    <source>
        <dbReference type="Pfam" id="PF04265"/>
    </source>
</evidence>
<dbReference type="WBParaSite" id="Minc3s11957g45261">
    <property type="protein sequence ID" value="Minc3s11957g45261"/>
    <property type="gene ID" value="Minc3s11957g45261"/>
</dbReference>
<dbReference type="InterPro" id="IPR007373">
    <property type="entry name" value="Thiamin_PyroPKinase_B1-bd"/>
</dbReference>
<dbReference type="Gene3D" id="2.60.120.320">
    <property type="entry name" value="Thiamin pyrophosphokinase, thiamin-binding domain"/>
    <property type="match status" value="1"/>
</dbReference>
<dbReference type="Pfam" id="PF04265">
    <property type="entry name" value="TPK_B1_binding"/>
    <property type="match status" value="1"/>
</dbReference>
<dbReference type="InterPro" id="IPR036371">
    <property type="entry name" value="TPK_B1-bd_sf"/>
</dbReference>
<evidence type="ECO:0000313" key="3">
    <source>
        <dbReference type="WBParaSite" id="Minc3s11957g45261"/>
    </source>
</evidence>
<dbReference type="GO" id="GO:0009229">
    <property type="term" value="P:thiamine diphosphate biosynthetic process"/>
    <property type="evidence" value="ECO:0007669"/>
    <property type="project" value="InterPro"/>
</dbReference>
<reference evidence="3" key="1">
    <citation type="submission" date="2022-11" db="UniProtKB">
        <authorList>
            <consortium name="WormBaseParasite"/>
        </authorList>
    </citation>
    <scope>IDENTIFICATION</scope>
</reference>
<dbReference type="GO" id="GO:0030975">
    <property type="term" value="F:thiamine binding"/>
    <property type="evidence" value="ECO:0007669"/>
    <property type="project" value="InterPro"/>
</dbReference>
<proteinExistence type="predicted"/>
<dbReference type="AlphaFoldDB" id="A0A914NWR4"/>
<dbReference type="Proteomes" id="UP000887563">
    <property type="component" value="Unplaced"/>
</dbReference>
<evidence type="ECO:0000313" key="2">
    <source>
        <dbReference type="Proteomes" id="UP000887563"/>
    </source>
</evidence>
<keyword evidence="2" id="KW-1185">Reference proteome</keyword>
<feature type="domain" description="Thiamin pyrophosphokinase thiamin-binding" evidence="1">
    <location>
        <begin position="12"/>
        <end position="91"/>
    </location>
</feature>
<name>A0A914NWR4_MELIC</name>
<accession>A0A914NWR4</accession>
<protein>
    <submittedName>
        <fullName evidence="3">Thiamin pyrophosphokinase thiamin-binding domain-containing protein</fullName>
    </submittedName>
</protein>
<dbReference type="SUPFAM" id="SSF63862">
    <property type="entry name" value="Thiamin pyrophosphokinase, substrate-binding domain"/>
    <property type="match status" value="1"/>
</dbReference>
<organism evidence="2 3">
    <name type="scientific">Meloidogyne incognita</name>
    <name type="common">Southern root-knot nematode worm</name>
    <name type="synonym">Oxyuris incognita</name>
    <dbReference type="NCBI Taxonomy" id="6306"/>
    <lineage>
        <taxon>Eukaryota</taxon>
        <taxon>Metazoa</taxon>
        <taxon>Ecdysozoa</taxon>
        <taxon>Nematoda</taxon>
        <taxon>Chromadorea</taxon>
        <taxon>Rhabditida</taxon>
        <taxon>Tylenchina</taxon>
        <taxon>Tylenchomorpha</taxon>
        <taxon>Tylenchoidea</taxon>
        <taxon>Meloidogynidae</taxon>
        <taxon>Meloidogyninae</taxon>
        <taxon>Meloidogyne</taxon>
        <taxon>Meloidogyne incognita group</taxon>
    </lineage>
</organism>
<sequence>MTLDGINFMEKTKINLEFIENTKKAGIFPVRQRTTKILTKGFKWNFGNEKSMVGGVEHPEREIIEYGGKLSCSNKIESLNDIYVDATEPVLITIELKKNNVLMKKEKY</sequence>